<sequence length="107" mass="11908">MHNGYNQTRILAAKSRVAQVRTLSIPSLALLLSQLVNPIVSALKVKPRNIFLLSNSTVTLAWISACPSKWKQFVANRVSEMQKLTPDAEWNHIKSEDNPADLISRGV</sequence>
<gene>
    <name evidence="1" type="ORF">MEUPH1_LOCUS3710</name>
</gene>
<dbReference type="PANTHER" id="PTHR22955">
    <property type="entry name" value="RETROTRANSPOSON"/>
    <property type="match status" value="1"/>
</dbReference>
<name>A0AAV0VTB5_9HEMI</name>
<proteinExistence type="predicted"/>
<protein>
    <submittedName>
        <fullName evidence="1">Uncharacterized protein</fullName>
    </submittedName>
</protein>
<organism evidence="1 2">
    <name type="scientific">Macrosiphum euphorbiae</name>
    <name type="common">potato aphid</name>
    <dbReference type="NCBI Taxonomy" id="13131"/>
    <lineage>
        <taxon>Eukaryota</taxon>
        <taxon>Metazoa</taxon>
        <taxon>Ecdysozoa</taxon>
        <taxon>Arthropoda</taxon>
        <taxon>Hexapoda</taxon>
        <taxon>Insecta</taxon>
        <taxon>Pterygota</taxon>
        <taxon>Neoptera</taxon>
        <taxon>Paraneoptera</taxon>
        <taxon>Hemiptera</taxon>
        <taxon>Sternorrhyncha</taxon>
        <taxon>Aphidomorpha</taxon>
        <taxon>Aphidoidea</taxon>
        <taxon>Aphididae</taxon>
        <taxon>Macrosiphini</taxon>
        <taxon>Macrosiphum</taxon>
    </lineage>
</organism>
<accession>A0AAV0VTB5</accession>
<dbReference type="PANTHER" id="PTHR22955:SF77">
    <property type="entry name" value="ASPARTIC PUTATIVE DOMAIN-CONTAINING PROTEIN-RELATED"/>
    <property type="match status" value="1"/>
</dbReference>
<dbReference type="AlphaFoldDB" id="A0AAV0VTB5"/>
<keyword evidence="2" id="KW-1185">Reference proteome</keyword>
<evidence type="ECO:0000313" key="2">
    <source>
        <dbReference type="Proteomes" id="UP001160148"/>
    </source>
</evidence>
<comment type="caution">
    <text evidence="1">The sequence shown here is derived from an EMBL/GenBank/DDBJ whole genome shotgun (WGS) entry which is preliminary data.</text>
</comment>
<dbReference type="Proteomes" id="UP001160148">
    <property type="component" value="Unassembled WGS sequence"/>
</dbReference>
<dbReference type="EMBL" id="CARXXK010000001">
    <property type="protein sequence ID" value="CAI6346849.1"/>
    <property type="molecule type" value="Genomic_DNA"/>
</dbReference>
<reference evidence="1 2" key="1">
    <citation type="submission" date="2023-01" db="EMBL/GenBank/DDBJ databases">
        <authorList>
            <person name="Whitehead M."/>
        </authorList>
    </citation>
    <scope>NUCLEOTIDE SEQUENCE [LARGE SCALE GENOMIC DNA]</scope>
</reference>
<evidence type="ECO:0000313" key="1">
    <source>
        <dbReference type="EMBL" id="CAI6346849.1"/>
    </source>
</evidence>